<name>A0AAD5I758_ACENE</name>
<evidence type="ECO:0000313" key="2">
    <source>
        <dbReference type="EMBL" id="KAI9154245.1"/>
    </source>
</evidence>
<evidence type="ECO:0000313" key="3">
    <source>
        <dbReference type="Proteomes" id="UP001064489"/>
    </source>
</evidence>
<organism evidence="2 3">
    <name type="scientific">Acer negundo</name>
    <name type="common">Box elder</name>
    <dbReference type="NCBI Taxonomy" id="4023"/>
    <lineage>
        <taxon>Eukaryota</taxon>
        <taxon>Viridiplantae</taxon>
        <taxon>Streptophyta</taxon>
        <taxon>Embryophyta</taxon>
        <taxon>Tracheophyta</taxon>
        <taxon>Spermatophyta</taxon>
        <taxon>Magnoliopsida</taxon>
        <taxon>eudicotyledons</taxon>
        <taxon>Gunneridae</taxon>
        <taxon>Pentapetalae</taxon>
        <taxon>rosids</taxon>
        <taxon>malvids</taxon>
        <taxon>Sapindales</taxon>
        <taxon>Sapindaceae</taxon>
        <taxon>Hippocastanoideae</taxon>
        <taxon>Acereae</taxon>
        <taxon>Acer</taxon>
    </lineage>
</organism>
<keyword evidence="3" id="KW-1185">Reference proteome</keyword>
<sequence length="194" mass="22088">MDIKEGSSSMHCGIEIECSVLADHESLRLQHRPVSCRNPEGSADDGCDTECSVHFDHEFRRILELQRQSVSKEAHNKHKQKKQRAGETTPPPTQQQPLPTKRKNKGHTVGQSKRKEEPRCQQKSHQTKHRSKASQRQNPQRAALRIDSEISPLNQIPTPHRTLLREVIPKGIGFSCVIDNRPQRKIGQEVPNII</sequence>
<evidence type="ECO:0000256" key="1">
    <source>
        <dbReference type="SAM" id="MobiDB-lite"/>
    </source>
</evidence>
<dbReference type="Proteomes" id="UP001064489">
    <property type="component" value="Chromosome 11"/>
</dbReference>
<proteinExistence type="predicted"/>
<dbReference type="AlphaFoldDB" id="A0AAD5I758"/>
<dbReference type="EMBL" id="JAJSOW010000108">
    <property type="protein sequence ID" value="KAI9154245.1"/>
    <property type="molecule type" value="Genomic_DNA"/>
</dbReference>
<protein>
    <submittedName>
        <fullName evidence="2">Uncharacterized protein</fullName>
    </submittedName>
</protein>
<accession>A0AAD5I758</accession>
<comment type="caution">
    <text evidence="2">The sequence shown here is derived from an EMBL/GenBank/DDBJ whole genome shotgun (WGS) entry which is preliminary data.</text>
</comment>
<feature type="region of interest" description="Disordered" evidence="1">
    <location>
        <begin position="69"/>
        <end position="149"/>
    </location>
</feature>
<gene>
    <name evidence="2" type="ORF">LWI28_023262</name>
</gene>
<reference evidence="2" key="2">
    <citation type="submission" date="2023-02" db="EMBL/GenBank/DDBJ databases">
        <authorList>
            <person name="Swenson N.G."/>
            <person name="Wegrzyn J.L."/>
            <person name="Mcevoy S.L."/>
        </authorList>
    </citation>
    <scope>NUCLEOTIDE SEQUENCE</scope>
    <source>
        <strain evidence="2">91603</strain>
        <tissue evidence="2">Leaf</tissue>
    </source>
</reference>
<reference evidence="2" key="1">
    <citation type="journal article" date="2022" name="Plant J.">
        <title>Strategies of tolerance reflected in two North American maple genomes.</title>
        <authorList>
            <person name="McEvoy S.L."/>
            <person name="Sezen U.U."/>
            <person name="Trouern-Trend A."/>
            <person name="McMahon S.M."/>
            <person name="Schaberg P.G."/>
            <person name="Yang J."/>
            <person name="Wegrzyn J.L."/>
            <person name="Swenson N.G."/>
        </authorList>
    </citation>
    <scope>NUCLEOTIDE SEQUENCE</scope>
    <source>
        <strain evidence="2">91603</strain>
    </source>
</reference>